<dbReference type="AlphaFoldDB" id="A0AAV7KM90"/>
<protein>
    <recommendedName>
        <fullName evidence="5">Shootin-1</fullName>
    </recommendedName>
</protein>
<keyword evidence="4" id="KW-1185">Reference proteome</keyword>
<evidence type="ECO:0000256" key="1">
    <source>
        <dbReference type="SAM" id="Coils"/>
    </source>
</evidence>
<accession>A0AAV7KM90</accession>
<feature type="region of interest" description="Disordered" evidence="2">
    <location>
        <begin position="18"/>
        <end position="47"/>
    </location>
</feature>
<feature type="coiled-coil region" evidence="1">
    <location>
        <begin position="153"/>
        <end position="194"/>
    </location>
</feature>
<reference evidence="3 4" key="1">
    <citation type="journal article" date="2023" name="BMC Biol.">
        <title>The compact genome of the sponge Oopsacas minuta (Hexactinellida) is lacking key metazoan core genes.</title>
        <authorList>
            <person name="Santini S."/>
            <person name="Schenkelaars Q."/>
            <person name="Jourda C."/>
            <person name="Duchesne M."/>
            <person name="Belahbib H."/>
            <person name="Rocher C."/>
            <person name="Selva M."/>
            <person name="Riesgo A."/>
            <person name="Vervoort M."/>
            <person name="Leys S.P."/>
            <person name="Kodjabachian L."/>
            <person name="Le Bivic A."/>
            <person name="Borchiellini C."/>
            <person name="Claverie J.M."/>
            <person name="Renard E."/>
        </authorList>
    </citation>
    <scope>NUCLEOTIDE SEQUENCE [LARGE SCALE GENOMIC DNA]</scope>
    <source>
        <strain evidence="3">SPO-2</strain>
    </source>
</reference>
<sequence length="202" mass="23391">MSTNVGTRLIEGTIATDNKMHQGIIRKNTSRFKSPPSPPPDPNSESKSLVIKRMKSFMQVWDKELEDIKSKKTEEDDERKTAFVKCQHSILKLSKELSDTCNNLTDKIQENNDLSLTVSEARTLLMERDENISELSVQMEYLQIAFNESELRRSEFQEQAAILSQQLQHSEEMRKRLHEEYAELQGKLAIEEQRNSKICSIM</sequence>
<evidence type="ECO:0008006" key="5">
    <source>
        <dbReference type="Google" id="ProtNLM"/>
    </source>
</evidence>
<keyword evidence="1" id="KW-0175">Coiled coil</keyword>
<evidence type="ECO:0000313" key="3">
    <source>
        <dbReference type="EMBL" id="KAI6661144.1"/>
    </source>
</evidence>
<evidence type="ECO:0000313" key="4">
    <source>
        <dbReference type="Proteomes" id="UP001165289"/>
    </source>
</evidence>
<gene>
    <name evidence="3" type="ORF">LOD99_13866</name>
</gene>
<comment type="caution">
    <text evidence="3">The sequence shown here is derived from an EMBL/GenBank/DDBJ whole genome shotgun (WGS) entry which is preliminary data.</text>
</comment>
<evidence type="ECO:0000256" key="2">
    <source>
        <dbReference type="SAM" id="MobiDB-lite"/>
    </source>
</evidence>
<organism evidence="3 4">
    <name type="scientific">Oopsacas minuta</name>
    <dbReference type="NCBI Taxonomy" id="111878"/>
    <lineage>
        <taxon>Eukaryota</taxon>
        <taxon>Metazoa</taxon>
        <taxon>Porifera</taxon>
        <taxon>Hexactinellida</taxon>
        <taxon>Hexasterophora</taxon>
        <taxon>Lyssacinosida</taxon>
        <taxon>Leucopsacidae</taxon>
        <taxon>Oopsacas</taxon>
    </lineage>
</organism>
<dbReference type="Proteomes" id="UP001165289">
    <property type="component" value="Unassembled WGS sequence"/>
</dbReference>
<name>A0AAV7KM90_9METZ</name>
<proteinExistence type="predicted"/>
<dbReference type="EMBL" id="JAKMXF010000022">
    <property type="protein sequence ID" value="KAI6661144.1"/>
    <property type="molecule type" value="Genomic_DNA"/>
</dbReference>